<comment type="caution">
    <text evidence="1">The sequence shown here is derived from an EMBL/GenBank/DDBJ whole genome shotgun (WGS) entry which is preliminary data.</text>
</comment>
<protein>
    <submittedName>
        <fullName evidence="1">Uncharacterized protein</fullName>
    </submittedName>
</protein>
<reference evidence="1" key="2">
    <citation type="submission" date="2020-06" db="EMBL/GenBank/DDBJ databases">
        <title>Helianthus annuus Genome sequencing and assembly Release 2.</title>
        <authorList>
            <person name="Gouzy J."/>
            <person name="Langlade N."/>
            <person name="Munos S."/>
        </authorList>
    </citation>
    <scope>NUCLEOTIDE SEQUENCE</scope>
    <source>
        <tissue evidence="1">Leaves</tissue>
    </source>
</reference>
<reference evidence="1" key="1">
    <citation type="journal article" date="2017" name="Nature">
        <title>The sunflower genome provides insights into oil metabolism, flowering and Asterid evolution.</title>
        <authorList>
            <person name="Badouin H."/>
            <person name="Gouzy J."/>
            <person name="Grassa C.J."/>
            <person name="Murat F."/>
            <person name="Staton S.E."/>
            <person name="Cottret L."/>
            <person name="Lelandais-Briere C."/>
            <person name="Owens G.L."/>
            <person name="Carrere S."/>
            <person name="Mayjonade B."/>
            <person name="Legrand L."/>
            <person name="Gill N."/>
            <person name="Kane N.C."/>
            <person name="Bowers J.E."/>
            <person name="Hubner S."/>
            <person name="Bellec A."/>
            <person name="Berard A."/>
            <person name="Berges H."/>
            <person name="Blanchet N."/>
            <person name="Boniface M.C."/>
            <person name="Brunel D."/>
            <person name="Catrice O."/>
            <person name="Chaidir N."/>
            <person name="Claudel C."/>
            <person name="Donnadieu C."/>
            <person name="Faraut T."/>
            <person name="Fievet G."/>
            <person name="Helmstetter N."/>
            <person name="King M."/>
            <person name="Knapp S.J."/>
            <person name="Lai Z."/>
            <person name="Le Paslier M.C."/>
            <person name="Lippi Y."/>
            <person name="Lorenzon L."/>
            <person name="Mandel J.R."/>
            <person name="Marage G."/>
            <person name="Marchand G."/>
            <person name="Marquand E."/>
            <person name="Bret-Mestries E."/>
            <person name="Morien E."/>
            <person name="Nambeesan S."/>
            <person name="Nguyen T."/>
            <person name="Pegot-Espagnet P."/>
            <person name="Pouilly N."/>
            <person name="Raftis F."/>
            <person name="Sallet E."/>
            <person name="Schiex T."/>
            <person name="Thomas J."/>
            <person name="Vandecasteele C."/>
            <person name="Vares D."/>
            <person name="Vear F."/>
            <person name="Vautrin S."/>
            <person name="Crespi M."/>
            <person name="Mangin B."/>
            <person name="Burke J.M."/>
            <person name="Salse J."/>
            <person name="Munos S."/>
            <person name="Vincourt P."/>
            <person name="Rieseberg L.H."/>
            <person name="Langlade N.B."/>
        </authorList>
    </citation>
    <scope>NUCLEOTIDE SEQUENCE</scope>
    <source>
        <tissue evidence="1">Leaves</tissue>
    </source>
</reference>
<name>A0A9K3GZ80_HELAN</name>
<dbReference type="Gramene" id="mRNA:HanXRQr2_Chr16g0764631">
    <property type="protein sequence ID" value="mRNA:HanXRQr2_Chr16g0764631"/>
    <property type="gene ID" value="HanXRQr2_Chr16g0764631"/>
</dbReference>
<dbReference type="EMBL" id="MNCJ02000331">
    <property type="protein sequence ID" value="KAF5761397.1"/>
    <property type="molecule type" value="Genomic_DNA"/>
</dbReference>
<proteinExistence type="predicted"/>
<accession>A0A9K3GZ80</accession>
<evidence type="ECO:0000313" key="2">
    <source>
        <dbReference type="Proteomes" id="UP000215914"/>
    </source>
</evidence>
<keyword evidence="2" id="KW-1185">Reference proteome</keyword>
<dbReference type="AlphaFoldDB" id="A0A9K3GZ80"/>
<evidence type="ECO:0000313" key="1">
    <source>
        <dbReference type="EMBL" id="KAF5761397.1"/>
    </source>
</evidence>
<gene>
    <name evidence="1" type="ORF">HanXRQr2_Chr16g0764631</name>
</gene>
<organism evidence="1 2">
    <name type="scientific">Helianthus annuus</name>
    <name type="common">Common sunflower</name>
    <dbReference type="NCBI Taxonomy" id="4232"/>
    <lineage>
        <taxon>Eukaryota</taxon>
        <taxon>Viridiplantae</taxon>
        <taxon>Streptophyta</taxon>
        <taxon>Embryophyta</taxon>
        <taxon>Tracheophyta</taxon>
        <taxon>Spermatophyta</taxon>
        <taxon>Magnoliopsida</taxon>
        <taxon>eudicotyledons</taxon>
        <taxon>Gunneridae</taxon>
        <taxon>Pentapetalae</taxon>
        <taxon>asterids</taxon>
        <taxon>campanulids</taxon>
        <taxon>Asterales</taxon>
        <taxon>Asteraceae</taxon>
        <taxon>Asteroideae</taxon>
        <taxon>Heliantheae alliance</taxon>
        <taxon>Heliantheae</taxon>
        <taxon>Helianthus</taxon>
    </lineage>
</organism>
<sequence length="44" mass="5544">MIDCRWRWQCLDKYRRRYFYFGEVQSGWLWLSEGGGEVYGSRFR</sequence>
<dbReference type="Proteomes" id="UP000215914">
    <property type="component" value="Unassembled WGS sequence"/>
</dbReference>